<dbReference type="GO" id="GO:0006890">
    <property type="term" value="P:retrograde vesicle-mediated transport, Golgi to endoplasmic reticulum"/>
    <property type="evidence" value="ECO:0007669"/>
    <property type="project" value="TreeGrafter"/>
</dbReference>
<keyword evidence="5 7" id="KW-0472">Membrane</keyword>
<dbReference type="Pfam" id="PF03248">
    <property type="entry name" value="Rer1"/>
    <property type="match status" value="1"/>
</dbReference>
<dbReference type="AlphaFoldDB" id="A0A1I7SX50"/>
<dbReference type="WBParaSite" id="BXY_1763300.1">
    <property type="protein sequence ID" value="BXY_1763300.1"/>
    <property type="gene ID" value="BXY_1763300"/>
</dbReference>
<evidence type="ECO:0000313" key="8">
    <source>
        <dbReference type="Proteomes" id="UP000095284"/>
    </source>
</evidence>
<dbReference type="eggNOG" id="KOG1688">
    <property type="taxonomic scope" value="Eukaryota"/>
</dbReference>
<reference evidence="9" key="1">
    <citation type="submission" date="2016-11" db="UniProtKB">
        <authorList>
            <consortium name="WormBaseParasite"/>
        </authorList>
    </citation>
    <scope>IDENTIFICATION</scope>
</reference>
<dbReference type="GO" id="GO:0005783">
    <property type="term" value="C:endoplasmic reticulum"/>
    <property type="evidence" value="ECO:0007669"/>
    <property type="project" value="GOC"/>
</dbReference>
<evidence type="ECO:0000256" key="6">
    <source>
        <dbReference type="SAM" id="MobiDB-lite"/>
    </source>
</evidence>
<evidence type="ECO:0000256" key="2">
    <source>
        <dbReference type="ARBA" id="ARBA00006070"/>
    </source>
</evidence>
<evidence type="ECO:0000256" key="7">
    <source>
        <dbReference type="SAM" id="Phobius"/>
    </source>
</evidence>
<dbReference type="GO" id="GO:0006621">
    <property type="term" value="P:protein retention in ER lumen"/>
    <property type="evidence" value="ECO:0007669"/>
    <property type="project" value="TreeGrafter"/>
</dbReference>
<evidence type="ECO:0000256" key="4">
    <source>
        <dbReference type="ARBA" id="ARBA00022989"/>
    </source>
</evidence>
<dbReference type="PANTHER" id="PTHR10743">
    <property type="entry name" value="PROTEIN RER1"/>
    <property type="match status" value="1"/>
</dbReference>
<evidence type="ECO:0000313" key="9">
    <source>
        <dbReference type="WBParaSite" id="BXY_1763300.1"/>
    </source>
</evidence>
<keyword evidence="3 7" id="KW-0812">Transmembrane</keyword>
<sequence>MCPWKIMNMLNACEFVKNMSQVVSECFIGPNRSRRAAPDSLHEGTEFFLLRITQRCVSDRTCGQSRTKYRMESDIRDQPTAPSRFMQFLAINYQYYLDRLTPYTTVRWVIAISFVFLFCWRIFHIQGFYIVTYALFIYYLNLFLQFLSPKIDPAFDFDSDDEGPALPKSNNEEFRPFMRRLPEFKFWLSTMKSTAFAISLTFFDIFDVPVFWPILVMYFFFLTFLTLKRQIMHMIKYRYIPFTFGKPRPGASGKHHQANRVAPAEPSPLLQPQVVPNPVPAYQPPPPQIFKPTIPPPTL</sequence>
<proteinExistence type="inferred from homology"/>
<feature type="transmembrane region" description="Helical" evidence="7">
    <location>
        <begin position="105"/>
        <end position="123"/>
    </location>
</feature>
<accession>A0A1I7SX50</accession>
<feature type="transmembrane region" description="Helical" evidence="7">
    <location>
        <begin position="129"/>
        <end position="147"/>
    </location>
</feature>
<keyword evidence="4 7" id="KW-1133">Transmembrane helix</keyword>
<comment type="similarity">
    <text evidence="2">Belongs to the RER1 family.</text>
</comment>
<feature type="transmembrane region" description="Helical" evidence="7">
    <location>
        <begin position="209"/>
        <end position="227"/>
    </location>
</feature>
<dbReference type="PANTHER" id="PTHR10743:SF0">
    <property type="entry name" value="PROTEIN RER1"/>
    <property type="match status" value="1"/>
</dbReference>
<evidence type="ECO:0000256" key="1">
    <source>
        <dbReference type="ARBA" id="ARBA00004141"/>
    </source>
</evidence>
<name>A0A1I7SX50_BURXY</name>
<evidence type="ECO:0000256" key="5">
    <source>
        <dbReference type="ARBA" id="ARBA00023136"/>
    </source>
</evidence>
<dbReference type="GO" id="GO:0000139">
    <property type="term" value="C:Golgi membrane"/>
    <property type="evidence" value="ECO:0007669"/>
    <property type="project" value="TreeGrafter"/>
</dbReference>
<dbReference type="InterPro" id="IPR004932">
    <property type="entry name" value="Rer1"/>
</dbReference>
<protein>
    <submittedName>
        <fullName evidence="9">Protein RER1</fullName>
    </submittedName>
</protein>
<feature type="compositionally biased region" description="Pro residues" evidence="6">
    <location>
        <begin position="275"/>
        <end position="299"/>
    </location>
</feature>
<organism evidence="8 9">
    <name type="scientific">Bursaphelenchus xylophilus</name>
    <name type="common">Pinewood nematode worm</name>
    <name type="synonym">Aphelenchoides xylophilus</name>
    <dbReference type="NCBI Taxonomy" id="6326"/>
    <lineage>
        <taxon>Eukaryota</taxon>
        <taxon>Metazoa</taxon>
        <taxon>Ecdysozoa</taxon>
        <taxon>Nematoda</taxon>
        <taxon>Chromadorea</taxon>
        <taxon>Rhabditida</taxon>
        <taxon>Tylenchina</taxon>
        <taxon>Tylenchomorpha</taxon>
        <taxon>Aphelenchoidea</taxon>
        <taxon>Aphelenchoididae</taxon>
        <taxon>Bursaphelenchus</taxon>
    </lineage>
</organism>
<evidence type="ECO:0000256" key="3">
    <source>
        <dbReference type="ARBA" id="ARBA00022692"/>
    </source>
</evidence>
<comment type="subcellular location">
    <subcellularLocation>
        <location evidence="1">Membrane</location>
        <topology evidence="1">Multi-pass membrane protein</topology>
    </subcellularLocation>
</comment>
<feature type="region of interest" description="Disordered" evidence="6">
    <location>
        <begin position="250"/>
        <end position="299"/>
    </location>
</feature>
<dbReference type="Proteomes" id="UP000095284">
    <property type="component" value="Unplaced"/>
</dbReference>